<dbReference type="EMBL" id="LCAU01000004">
    <property type="protein sequence ID" value="KKR98284.1"/>
    <property type="molecule type" value="Genomic_DNA"/>
</dbReference>
<protein>
    <submittedName>
        <fullName evidence="1">HAD-superfamily hydrolase, subfamily IA, variant 3</fullName>
    </submittedName>
</protein>
<dbReference type="GO" id="GO:0016787">
    <property type="term" value="F:hydrolase activity"/>
    <property type="evidence" value="ECO:0007669"/>
    <property type="project" value="UniProtKB-KW"/>
</dbReference>
<dbReference type="Proteomes" id="UP000034746">
    <property type="component" value="Unassembled WGS sequence"/>
</dbReference>
<dbReference type="SFLD" id="SFLDG01129">
    <property type="entry name" value="C1.5:_HAD__Beta-PGM__Phosphata"/>
    <property type="match status" value="1"/>
</dbReference>
<sequence>MGLEMLYFCCMKKISAIGFDWGGVILQNIDKSFADTAANFLHVDNEKFRHAYFLYNHMINKGANSKAFDQATEMWNNILSELGFADRLEIFMEFVQSRPKGEVSQDMIELIQRLKNNGWKIGLLSNASAEGTRRIKTNKCLELFDVTLFSAEIDYMKPESDAFIMLADKLGVPIKELVFIDDSEHSLSTANEVGYIPVCFKNTDALIDQLQTLGVLI</sequence>
<dbReference type="SUPFAM" id="SSF56784">
    <property type="entry name" value="HAD-like"/>
    <property type="match status" value="1"/>
</dbReference>
<dbReference type="Gene3D" id="3.40.50.1000">
    <property type="entry name" value="HAD superfamily/HAD-like"/>
    <property type="match status" value="1"/>
</dbReference>
<dbReference type="SFLD" id="SFLDS00003">
    <property type="entry name" value="Haloacid_Dehalogenase"/>
    <property type="match status" value="1"/>
</dbReference>
<dbReference type="Pfam" id="PF00702">
    <property type="entry name" value="Hydrolase"/>
    <property type="match status" value="1"/>
</dbReference>
<dbReference type="InterPro" id="IPR006439">
    <property type="entry name" value="HAD-SF_hydro_IA"/>
</dbReference>
<proteinExistence type="predicted"/>
<evidence type="ECO:0000313" key="1">
    <source>
        <dbReference type="EMBL" id="KKR98284.1"/>
    </source>
</evidence>
<dbReference type="InterPro" id="IPR036412">
    <property type="entry name" value="HAD-like_sf"/>
</dbReference>
<dbReference type="AlphaFoldDB" id="A0A0G0VBL6"/>
<evidence type="ECO:0000313" key="2">
    <source>
        <dbReference type="Proteomes" id="UP000034746"/>
    </source>
</evidence>
<dbReference type="NCBIfam" id="TIGR01509">
    <property type="entry name" value="HAD-SF-IA-v3"/>
    <property type="match status" value="1"/>
</dbReference>
<organism evidence="1 2">
    <name type="scientific">Candidatus Uhrbacteria bacterium GW2011_GWF2_41_16</name>
    <dbReference type="NCBI Taxonomy" id="1618997"/>
    <lineage>
        <taxon>Bacteria</taxon>
        <taxon>Candidatus Uhriibacteriota</taxon>
    </lineage>
</organism>
<dbReference type="PRINTS" id="PR00413">
    <property type="entry name" value="HADHALOGNASE"/>
</dbReference>
<dbReference type="PANTHER" id="PTHR43611:SF3">
    <property type="entry name" value="FLAVIN MONONUCLEOTIDE HYDROLASE 1, CHLOROPLATIC"/>
    <property type="match status" value="1"/>
</dbReference>
<dbReference type="PANTHER" id="PTHR43611">
    <property type="entry name" value="ALPHA-D-GLUCOSE 1-PHOSPHATE PHOSPHATASE"/>
    <property type="match status" value="1"/>
</dbReference>
<accession>A0A0G0VBL6</accession>
<reference evidence="1 2" key="1">
    <citation type="journal article" date="2015" name="Nature">
        <title>rRNA introns, odd ribosomes, and small enigmatic genomes across a large radiation of phyla.</title>
        <authorList>
            <person name="Brown C.T."/>
            <person name="Hug L.A."/>
            <person name="Thomas B.C."/>
            <person name="Sharon I."/>
            <person name="Castelle C.J."/>
            <person name="Singh A."/>
            <person name="Wilkins M.J."/>
            <person name="Williams K.H."/>
            <person name="Banfield J.F."/>
        </authorList>
    </citation>
    <scope>NUCLEOTIDE SEQUENCE [LARGE SCALE GENOMIC DNA]</scope>
</reference>
<name>A0A0G0VBL6_9BACT</name>
<gene>
    <name evidence="1" type="ORF">UU48_C0004G0077</name>
</gene>
<keyword evidence="1" id="KW-0378">Hydrolase</keyword>
<comment type="caution">
    <text evidence="1">The sequence shown here is derived from an EMBL/GenBank/DDBJ whole genome shotgun (WGS) entry which is preliminary data.</text>
</comment>
<dbReference type="InterPro" id="IPR023214">
    <property type="entry name" value="HAD_sf"/>
</dbReference>